<dbReference type="GO" id="GO:0006446">
    <property type="term" value="P:regulation of translational initiation"/>
    <property type="evidence" value="ECO:0007669"/>
    <property type="project" value="TreeGrafter"/>
</dbReference>
<evidence type="ECO:0000259" key="3">
    <source>
        <dbReference type="Pfam" id="PF01205"/>
    </source>
</evidence>
<evidence type="ECO:0000256" key="2">
    <source>
        <dbReference type="SAM" id="MobiDB-lite"/>
    </source>
</evidence>
<feature type="region of interest" description="Disordered" evidence="2">
    <location>
        <begin position="1"/>
        <end position="28"/>
    </location>
</feature>
<dbReference type="InterPro" id="IPR015269">
    <property type="entry name" value="UPF0029_Impact_C"/>
</dbReference>
<protein>
    <recommendedName>
        <fullName evidence="7">YigZ family protein</fullName>
    </recommendedName>
</protein>
<dbReference type="EMBL" id="QMDX01000004">
    <property type="protein sequence ID" value="TSD14407.1"/>
    <property type="molecule type" value="Genomic_DNA"/>
</dbReference>
<accession>A0A554NAH6</accession>
<gene>
    <name evidence="5" type="ORF">DP107_09215</name>
</gene>
<dbReference type="GO" id="GO:0005737">
    <property type="term" value="C:cytoplasm"/>
    <property type="evidence" value="ECO:0007669"/>
    <property type="project" value="TreeGrafter"/>
</dbReference>
<dbReference type="Proteomes" id="UP000319894">
    <property type="component" value="Unassembled WGS sequence"/>
</dbReference>
<sequence>MTDTDGDPDAAGEPPDDPDAYRTVSGRGRAEYTVNGSEFIGHVTPASTVDAAEAFVDEIRAAFPDATHNVPSYRVNADPFREYSSDDGEPSGSAGKPILNVLQGRDIEDAVVVVTRYYGGTDLGVGGLVRAYSRAAKEAVDDAGVEWTVPHEQLVATVDYDDSGTVRGLLESADVEFEASYEVVVRFDARVPAREADDLRDRLRSATSGRVELG</sequence>
<dbReference type="InParanoid" id="A0A554NAH6"/>
<evidence type="ECO:0000313" key="5">
    <source>
        <dbReference type="EMBL" id="TSD14407.1"/>
    </source>
</evidence>
<dbReference type="PANTHER" id="PTHR16301:SF20">
    <property type="entry name" value="IMPACT FAMILY MEMBER YIGZ"/>
    <property type="match status" value="1"/>
</dbReference>
<evidence type="ECO:0008006" key="7">
    <source>
        <dbReference type="Google" id="ProtNLM"/>
    </source>
</evidence>
<evidence type="ECO:0000256" key="1">
    <source>
        <dbReference type="ARBA" id="ARBA00007665"/>
    </source>
</evidence>
<dbReference type="AlphaFoldDB" id="A0A554NAH6"/>
<dbReference type="PROSITE" id="PS00910">
    <property type="entry name" value="UPF0029"/>
    <property type="match status" value="1"/>
</dbReference>
<dbReference type="InterPro" id="IPR023582">
    <property type="entry name" value="Impact"/>
</dbReference>
<reference evidence="5 6" key="1">
    <citation type="submission" date="2018-06" db="EMBL/GenBank/DDBJ databases">
        <title>Natronomonas sp. F16-60 a new haloarchaeon isolated from a solar saltern of Isla Cristina, Huelva, Spain.</title>
        <authorList>
            <person name="Duran-Viseras A."/>
            <person name="Sanchez-Porro C."/>
            <person name="Ventosa A."/>
        </authorList>
    </citation>
    <scope>NUCLEOTIDE SEQUENCE [LARGE SCALE GENOMIC DNA]</scope>
    <source>
        <strain evidence="5 6">F16-60</strain>
    </source>
</reference>
<dbReference type="Pfam" id="PF09186">
    <property type="entry name" value="DUF1949"/>
    <property type="match status" value="1"/>
</dbReference>
<proteinExistence type="inferred from homology"/>
<dbReference type="OrthoDB" id="121633at2157"/>
<comment type="similarity">
    <text evidence="1">Belongs to the IMPACT family.</text>
</comment>
<feature type="compositionally biased region" description="Acidic residues" evidence="2">
    <location>
        <begin position="1"/>
        <end position="18"/>
    </location>
</feature>
<dbReference type="InterPro" id="IPR035647">
    <property type="entry name" value="EFG_III/V"/>
</dbReference>
<name>A0A554NAH6_9EURY</name>
<dbReference type="InterPro" id="IPR001498">
    <property type="entry name" value="Impact_N"/>
</dbReference>
<dbReference type="InterPro" id="IPR020569">
    <property type="entry name" value="UPF0029_Impact_CS"/>
</dbReference>
<keyword evidence="6" id="KW-1185">Reference proteome</keyword>
<evidence type="ECO:0000313" key="6">
    <source>
        <dbReference type="Proteomes" id="UP000319894"/>
    </source>
</evidence>
<feature type="domain" description="Impact N-terminal" evidence="3">
    <location>
        <begin position="36"/>
        <end position="140"/>
    </location>
</feature>
<dbReference type="Pfam" id="PF01205">
    <property type="entry name" value="Impact_N"/>
    <property type="match status" value="1"/>
</dbReference>
<dbReference type="SUPFAM" id="SSF54211">
    <property type="entry name" value="Ribosomal protein S5 domain 2-like"/>
    <property type="match status" value="1"/>
</dbReference>
<dbReference type="InterPro" id="IPR036956">
    <property type="entry name" value="Impact_N_sf"/>
</dbReference>
<dbReference type="PANTHER" id="PTHR16301">
    <property type="entry name" value="IMPACT-RELATED"/>
    <property type="match status" value="1"/>
</dbReference>
<evidence type="ECO:0000259" key="4">
    <source>
        <dbReference type="Pfam" id="PF09186"/>
    </source>
</evidence>
<dbReference type="InterPro" id="IPR020568">
    <property type="entry name" value="Ribosomal_Su5_D2-typ_SF"/>
</dbReference>
<dbReference type="Gene3D" id="3.30.230.30">
    <property type="entry name" value="Impact, N-terminal domain"/>
    <property type="match status" value="1"/>
</dbReference>
<dbReference type="SUPFAM" id="SSF54980">
    <property type="entry name" value="EF-G C-terminal domain-like"/>
    <property type="match status" value="1"/>
</dbReference>
<comment type="caution">
    <text evidence="5">The sequence shown here is derived from an EMBL/GenBank/DDBJ whole genome shotgun (WGS) entry which is preliminary data.</text>
</comment>
<dbReference type="Gene3D" id="3.30.70.240">
    <property type="match status" value="1"/>
</dbReference>
<organism evidence="5 6">
    <name type="scientific">Haloglomus irregulare</name>
    <dbReference type="NCBI Taxonomy" id="2234134"/>
    <lineage>
        <taxon>Archaea</taxon>
        <taxon>Methanobacteriati</taxon>
        <taxon>Methanobacteriota</taxon>
        <taxon>Stenosarchaea group</taxon>
        <taxon>Halobacteria</taxon>
        <taxon>Halobacteriales</taxon>
        <taxon>Natronomonadaceae</taxon>
        <taxon>Haloglomus</taxon>
    </lineage>
</organism>
<feature type="domain" description="UPF0029" evidence="4">
    <location>
        <begin position="157"/>
        <end position="210"/>
    </location>
</feature>
<dbReference type="RefSeq" id="WP_144261858.1">
    <property type="nucleotide sequence ID" value="NZ_QMDX01000004.1"/>
</dbReference>